<dbReference type="SMART" id="SM00760">
    <property type="entry name" value="Bac_DnaA_C"/>
    <property type="match status" value="1"/>
</dbReference>
<dbReference type="Gene3D" id="1.10.1750.10">
    <property type="match status" value="1"/>
</dbReference>
<organism evidence="2">
    <name type="scientific">uncultured Caudovirales phage</name>
    <dbReference type="NCBI Taxonomy" id="2100421"/>
    <lineage>
        <taxon>Viruses</taxon>
        <taxon>Duplodnaviria</taxon>
        <taxon>Heunggongvirae</taxon>
        <taxon>Uroviricota</taxon>
        <taxon>Caudoviricetes</taxon>
        <taxon>Peduoviridae</taxon>
        <taxon>Maltschvirus</taxon>
        <taxon>Maltschvirus maltsch</taxon>
    </lineage>
</organism>
<reference evidence="2" key="1">
    <citation type="submission" date="2020-04" db="EMBL/GenBank/DDBJ databases">
        <authorList>
            <person name="Chiriac C."/>
            <person name="Salcher M."/>
            <person name="Ghai R."/>
            <person name="Kavagutti S V."/>
        </authorList>
    </citation>
    <scope>NUCLEOTIDE SEQUENCE</scope>
</reference>
<evidence type="ECO:0000313" key="2">
    <source>
        <dbReference type="EMBL" id="CAB4141827.1"/>
    </source>
</evidence>
<dbReference type="EMBL" id="LR796398">
    <property type="protein sequence ID" value="CAB4141827.1"/>
    <property type="molecule type" value="Genomic_DNA"/>
</dbReference>
<evidence type="ECO:0000259" key="1">
    <source>
        <dbReference type="SMART" id="SM00760"/>
    </source>
</evidence>
<sequence>MIAQVVAAHAAALTGVEIPEIYGRSHRRRAALARHLTWYVLNTKYGWDFYTIAREFNRERQPVMRGIRSVEDQVVLFPDVRDLVRVLSKTDHLEMLQNFVDKLLTVAPCDQRNTITNP</sequence>
<name>A0A6J5M868_9CAUD</name>
<accession>A0A6J5M868</accession>
<dbReference type="GO" id="GO:0043565">
    <property type="term" value="F:sequence-specific DNA binding"/>
    <property type="evidence" value="ECO:0007669"/>
    <property type="project" value="InterPro"/>
</dbReference>
<dbReference type="SUPFAM" id="SSF48295">
    <property type="entry name" value="TrpR-like"/>
    <property type="match status" value="1"/>
</dbReference>
<dbReference type="GO" id="GO:0005524">
    <property type="term" value="F:ATP binding"/>
    <property type="evidence" value="ECO:0007669"/>
    <property type="project" value="InterPro"/>
</dbReference>
<proteinExistence type="predicted"/>
<protein>
    <submittedName>
        <fullName evidence="2">Chromosomal replication initiator, DnaA C-terminal</fullName>
    </submittedName>
</protein>
<gene>
    <name evidence="2" type="ORF">UFOVP422_6</name>
</gene>
<dbReference type="InterPro" id="IPR010921">
    <property type="entry name" value="Trp_repressor/repl_initiator"/>
</dbReference>
<dbReference type="GO" id="GO:0006270">
    <property type="term" value="P:DNA replication initiation"/>
    <property type="evidence" value="ECO:0007669"/>
    <property type="project" value="InterPro"/>
</dbReference>
<dbReference type="GO" id="GO:0006275">
    <property type="term" value="P:regulation of DNA replication"/>
    <property type="evidence" value="ECO:0007669"/>
    <property type="project" value="InterPro"/>
</dbReference>
<feature type="domain" description="Chromosomal replication initiator DnaA C-terminal" evidence="1">
    <location>
        <begin position="1"/>
        <end position="70"/>
    </location>
</feature>
<dbReference type="InterPro" id="IPR013159">
    <property type="entry name" value="DnaA_C"/>
</dbReference>